<proteinExistence type="predicted"/>
<dbReference type="InterPro" id="IPR012934">
    <property type="entry name" value="Znf_AD"/>
</dbReference>
<feature type="domain" description="C2H2-type" evidence="13">
    <location>
        <begin position="210"/>
        <end position="237"/>
    </location>
</feature>
<reference evidence="16" key="1">
    <citation type="submission" date="2025-08" db="UniProtKB">
        <authorList>
            <consortium name="RefSeq"/>
        </authorList>
    </citation>
    <scope>IDENTIFICATION</scope>
    <source>
        <strain evidence="16">15085-1641.00</strain>
        <tissue evidence="16">Whole body</tissue>
    </source>
</reference>
<keyword evidence="8" id="KW-0539">Nucleus</keyword>
<organism evidence="15 16">
    <name type="scientific">Drosophila hydei</name>
    <name type="common">Fruit fly</name>
    <dbReference type="NCBI Taxonomy" id="7224"/>
    <lineage>
        <taxon>Eukaryota</taxon>
        <taxon>Metazoa</taxon>
        <taxon>Ecdysozoa</taxon>
        <taxon>Arthropoda</taxon>
        <taxon>Hexapoda</taxon>
        <taxon>Insecta</taxon>
        <taxon>Pterygota</taxon>
        <taxon>Neoptera</taxon>
        <taxon>Endopterygota</taxon>
        <taxon>Diptera</taxon>
        <taxon>Brachycera</taxon>
        <taxon>Muscomorpha</taxon>
        <taxon>Ephydroidea</taxon>
        <taxon>Drosophilidae</taxon>
        <taxon>Drosophila</taxon>
    </lineage>
</organism>
<feature type="domain" description="C2H2-type" evidence="13">
    <location>
        <begin position="266"/>
        <end position="293"/>
    </location>
</feature>
<dbReference type="AlphaFoldDB" id="A0A6J1LTW2"/>
<dbReference type="SMART" id="SM00355">
    <property type="entry name" value="ZnF_C2H2"/>
    <property type="match status" value="7"/>
</dbReference>
<dbReference type="Pfam" id="PF00096">
    <property type="entry name" value="zf-C2H2"/>
    <property type="match status" value="6"/>
</dbReference>
<keyword evidence="11" id="KW-0175">Coiled coil</keyword>
<feature type="region of interest" description="Disordered" evidence="12">
    <location>
        <begin position="97"/>
        <end position="142"/>
    </location>
</feature>
<keyword evidence="4 9" id="KW-0863">Zinc-finger</keyword>
<evidence type="ECO:0000256" key="10">
    <source>
        <dbReference type="PROSITE-ProRule" id="PRU01263"/>
    </source>
</evidence>
<dbReference type="FunFam" id="3.30.160.60:FF:002343">
    <property type="entry name" value="Zinc finger protein 33A"/>
    <property type="match status" value="1"/>
</dbReference>
<dbReference type="PANTHER" id="PTHR16515:SF66">
    <property type="entry name" value="C2H2-TYPE DOMAIN-CONTAINING PROTEIN"/>
    <property type="match status" value="1"/>
</dbReference>
<feature type="compositionally biased region" description="Polar residues" evidence="12">
    <location>
        <begin position="116"/>
        <end position="142"/>
    </location>
</feature>
<dbReference type="KEGG" id="dhe:111599147"/>
<keyword evidence="7" id="KW-0804">Transcription</keyword>
<protein>
    <submittedName>
        <fullName evidence="16">Zinc finger protein 572</fullName>
    </submittedName>
</protein>
<dbReference type="GO" id="GO:0008270">
    <property type="term" value="F:zinc ion binding"/>
    <property type="evidence" value="ECO:0007669"/>
    <property type="project" value="UniProtKB-UniRule"/>
</dbReference>
<dbReference type="PANTHER" id="PTHR16515">
    <property type="entry name" value="PR DOMAIN ZINC FINGER PROTEIN"/>
    <property type="match status" value="1"/>
</dbReference>
<sequence length="404" mass="46469">MEQICRTCMTKSLALVDIFTDQREPSLSAMISECVASVKIKLNDGLPQKICLSCIRDIQTAFAFKRRCEKSYQVLDEKLKKKNKKLDAKNLEVPKDETGDLLSTEGNLHEERDNDNNCISTKSSTVAAPNHSPSRLQQKSSEVSIQSELLEIEPWELSEPEMDIGCIKVEKEDQPDESIPQTDEANNQEELDFSAVDDMSPSTDGKKFQFTCPHCPKSFSQKCHLNSHIRTHTGERPYQCPHCPKAFSQASNLRKHICIHSGERPFKCPHCMRGFTRHTDLQYHVSTHPGKQTYKCQNCTRYFIEESELEEHMRYHKGERTYKCQLCPREYVLAWQLQRHIRAHTGEQPFKCPHCPKNCVDKGELGRHIRSHTGERPHKCPQCPNAFTRASYLKTHINTHIESS</sequence>
<feature type="domain" description="C2H2-type" evidence="13">
    <location>
        <begin position="322"/>
        <end position="349"/>
    </location>
</feature>
<dbReference type="OMA" id="CTRYFIE"/>
<evidence type="ECO:0000256" key="5">
    <source>
        <dbReference type="ARBA" id="ARBA00022833"/>
    </source>
</evidence>
<feature type="domain" description="C2H2-type" evidence="13">
    <location>
        <begin position="378"/>
        <end position="404"/>
    </location>
</feature>
<feature type="domain" description="C2H2-type" evidence="13">
    <location>
        <begin position="350"/>
        <end position="377"/>
    </location>
</feature>
<evidence type="ECO:0000256" key="3">
    <source>
        <dbReference type="ARBA" id="ARBA00022737"/>
    </source>
</evidence>
<dbReference type="Gene3D" id="3.40.1800.20">
    <property type="match status" value="1"/>
</dbReference>
<feature type="coiled-coil region" evidence="11">
    <location>
        <begin position="65"/>
        <end position="92"/>
    </location>
</feature>
<dbReference type="GeneID" id="111599147"/>
<dbReference type="OrthoDB" id="8895262at2759"/>
<name>A0A6J1LTW2_DROHY</name>
<evidence type="ECO:0000256" key="4">
    <source>
        <dbReference type="ARBA" id="ARBA00022771"/>
    </source>
</evidence>
<dbReference type="RefSeq" id="XP_023170484.2">
    <property type="nucleotide sequence ID" value="XM_023314716.2"/>
</dbReference>
<evidence type="ECO:0000256" key="8">
    <source>
        <dbReference type="ARBA" id="ARBA00023242"/>
    </source>
</evidence>
<comment type="subcellular location">
    <subcellularLocation>
        <location evidence="1">Nucleus</location>
    </subcellularLocation>
</comment>
<dbReference type="PROSITE" id="PS00028">
    <property type="entry name" value="ZINC_FINGER_C2H2_1"/>
    <property type="match status" value="7"/>
</dbReference>
<dbReference type="InterPro" id="IPR050331">
    <property type="entry name" value="Zinc_finger"/>
</dbReference>
<evidence type="ECO:0000256" key="12">
    <source>
        <dbReference type="SAM" id="MobiDB-lite"/>
    </source>
</evidence>
<dbReference type="Gene3D" id="3.30.160.60">
    <property type="entry name" value="Classic Zinc Finger"/>
    <property type="match status" value="7"/>
</dbReference>
<dbReference type="Proteomes" id="UP000504633">
    <property type="component" value="Unplaced"/>
</dbReference>
<gene>
    <name evidence="16" type="primary">LOC111599147</name>
</gene>
<keyword evidence="15" id="KW-1185">Reference proteome</keyword>
<dbReference type="GO" id="GO:0005694">
    <property type="term" value="C:chromosome"/>
    <property type="evidence" value="ECO:0007669"/>
    <property type="project" value="UniProtKB-ARBA"/>
</dbReference>
<dbReference type="SMART" id="SM00868">
    <property type="entry name" value="zf-AD"/>
    <property type="match status" value="1"/>
</dbReference>
<dbReference type="FunFam" id="3.30.160.60:FF:000145">
    <property type="entry name" value="Zinc finger protein 574"/>
    <property type="match status" value="1"/>
</dbReference>
<dbReference type="InterPro" id="IPR013087">
    <property type="entry name" value="Znf_C2H2_type"/>
</dbReference>
<keyword evidence="5 10" id="KW-0862">Zinc</keyword>
<dbReference type="FunFam" id="3.30.160.60:FF:001732">
    <property type="entry name" value="Zgc:162936"/>
    <property type="match status" value="1"/>
</dbReference>
<dbReference type="SUPFAM" id="SSF57716">
    <property type="entry name" value="Glucocorticoid receptor-like (DNA-binding domain)"/>
    <property type="match status" value="1"/>
</dbReference>
<feature type="binding site" evidence="10">
    <location>
        <position position="51"/>
    </location>
    <ligand>
        <name>Zn(2+)</name>
        <dbReference type="ChEBI" id="CHEBI:29105"/>
    </ligand>
</feature>
<dbReference type="PROSITE" id="PS50157">
    <property type="entry name" value="ZINC_FINGER_C2H2_2"/>
    <property type="match status" value="7"/>
</dbReference>
<evidence type="ECO:0000313" key="16">
    <source>
        <dbReference type="RefSeq" id="XP_023170484.2"/>
    </source>
</evidence>
<keyword evidence="6" id="KW-0805">Transcription regulation</keyword>
<evidence type="ECO:0000259" key="13">
    <source>
        <dbReference type="PROSITE" id="PS50157"/>
    </source>
</evidence>
<evidence type="ECO:0000256" key="9">
    <source>
        <dbReference type="PROSITE-ProRule" id="PRU00042"/>
    </source>
</evidence>
<keyword evidence="2 10" id="KW-0479">Metal-binding</keyword>
<dbReference type="SUPFAM" id="SSF57667">
    <property type="entry name" value="beta-beta-alpha zinc fingers"/>
    <property type="match status" value="4"/>
</dbReference>
<dbReference type="GO" id="GO:0045893">
    <property type="term" value="P:positive regulation of DNA-templated transcription"/>
    <property type="evidence" value="ECO:0007669"/>
    <property type="project" value="UniProtKB-ARBA"/>
</dbReference>
<feature type="binding site" evidence="10">
    <location>
        <position position="8"/>
    </location>
    <ligand>
        <name>Zn(2+)</name>
        <dbReference type="ChEBI" id="CHEBI:29105"/>
    </ligand>
</feature>
<evidence type="ECO:0000256" key="11">
    <source>
        <dbReference type="SAM" id="Coils"/>
    </source>
</evidence>
<dbReference type="FunFam" id="3.30.160.60:FF:000495">
    <property type="entry name" value="zinc finger protein 668"/>
    <property type="match status" value="1"/>
</dbReference>
<dbReference type="PROSITE" id="PS51915">
    <property type="entry name" value="ZAD"/>
    <property type="match status" value="1"/>
</dbReference>
<dbReference type="FunFam" id="3.30.160.60:FF:000100">
    <property type="entry name" value="Zinc finger 45-like"/>
    <property type="match status" value="1"/>
</dbReference>
<feature type="domain" description="C2H2-type" evidence="13">
    <location>
        <begin position="238"/>
        <end position="265"/>
    </location>
</feature>
<dbReference type="Pfam" id="PF07776">
    <property type="entry name" value="zf-AD"/>
    <property type="match status" value="1"/>
</dbReference>
<dbReference type="GO" id="GO:0005634">
    <property type="term" value="C:nucleus"/>
    <property type="evidence" value="ECO:0007669"/>
    <property type="project" value="UniProtKB-SubCell"/>
</dbReference>
<evidence type="ECO:0000313" key="15">
    <source>
        <dbReference type="Proteomes" id="UP000504633"/>
    </source>
</evidence>
<evidence type="ECO:0000256" key="2">
    <source>
        <dbReference type="ARBA" id="ARBA00022723"/>
    </source>
</evidence>
<feature type="binding site" evidence="10">
    <location>
        <position position="5"/>
    </location>
    <ligand>
        <name>Zn(2+)</name>
        <dbReference type="ChEBI" id="CHEBI:29105"/>
    </ligand>
</feature>
<keyword evidence="3" id="KW-0677">Repeat</keyword>
<dbReference type="GO" id="GO:0045892">
    <property type="term" value="P:negative regulation of DNA-templated transcription"/>
    <property type="evidence" value="ECO:0007669"/>
    <property type="project" value="UniProtKB-ARBA"/>
</dbReference>
<evidence type="ECO:0000256" key="1">
    <source>
        <dbReference type="ARBA" id="ARBA00004123"/>
    </source>
</evidence>
<evidence type="ECO:0000259" key="14">
    <source>
        <dbReference type="PROSITE" id="PS51915"/>
    </source>
</evidence>
<accession>A0A6J1LTW2</accession>
<dbReference type="GO" id="GO:0043565">
    <property type="term" value="F:sequence-specific DNA binding"/>
    <property type="evidence" value="ECO:0007669"/>
    <property type="project" value="UniProtKB-ARBA"/>
</dbReference>
<feature type="domain" description="C2H2-type" evidence="13">
    <location>
        <begin position="294"/>
        <end position="321"/>
    </location>
</feature>
<dbReference type="InterPro" id="IPR036236">
    <property type="entry name" value="Znf_C2H2_sf"/>
</dbReference>
<feature type="domain" description="ZAD" evidence="14">
    <location>
        <begin position="3"/>
        <end position="78"/>
    </location>
</feature>
<feature type="binding site" evidence="10">
    <location>
        <position position="54"/>
    </location>
    <ligand>
        <name>Zn(2+)</name>
        <dbReference type="ChEBI" id="CHEBI:29105"/>
    </ligand>
</feature>
<evidence type="ECO:0000256" key="7">
    <source>
        <dbReference type="ARBA" id="ARBA00023163"/>
    </source>
</evidence>
<evidence type="ECO:0000256" key="6">
    <source>
        <dbReference type="ARBA" id="ARBA00023015"/>
    </source>
</evidence>